<protein>
    <submittedName>
        <fullName evidence="1">Uncharacterized protein</fullName>
    </submittedName>
</protein>
<evidence type="ECO:0000313" key="2">
    <source>
        <dbReference type="Proteomes" id="UP000814140"/>
    </source>
</evidence>
<sequence length="144" mass="16642">MSRPFCWELSRRGRTELSSTIKSLTYFQPHGFLQRRNSVLFGGRHHCQRPGRARPGWRRILLLLHDRLSRWPSVSFIIPPTLSYITDGHPGRSEAFCFRRVAPDAHVNSIQRFHSISLRLLTVSSLLTIRPHTDASCGMDVCKY</sequence>
<keyword evidence="2" id="KW-1185">Reference proteome</keyword>
<evidence type="ECO:0000313" key="1">
    <source>
        <dbReference type="EMBL" id="KAI0058046.1"/>
    </source>
</evidence>
<comment type="caution">
    <text evidence="1">The sequence shown here is derived from an EMBL/GenBank/DDBJ whole genome shotgun (WGS) entry which is preliminary data.</text>
</comment>
<dbReference type="EMBL" id="MU277239">
    <property type="protein sequence ID" value="KAI0058046.1"/>
    <property type="molecule type" value="Genomic_DNA"/>
</dbReference>
<reference evidence="1" key="1">
    <citation type="submission" date="2021-03" db="EMBL/GenBank/DDBJ databases">
        <authorList>
            <consortium name="DOE Joint Genome Institute"/>
            <person name="Ahrendt S."/>
            <person name="Looney B.P."/>
            <person name="Miyauchi S."/>
            <person name="Morin E."/>
            <person name="Drula E."/>
            <person name="Courty P.E."/>
            <person name="Chicoki N."/>
            <person name="Fauchery L."/>
            <person name="Kohler A."/>
            <person name="Kuo A."/>
            <person name="Labutti K."/>
            <person name="Pangilinan J."/>
            <person name="Lipzen A."/>
            <person name="Riley R."/>
            <person name="Andreopoulos W."/>
            <person name="He G."/>
            <person name="Johnson J."/>
            <person name="Barry K.W."/>
            <person name="Grigoriev I.V."/>
            <person name="Nagy L."/>
            <person name="Hibbett D."/>
            <person name="Henrissat B."/>
            <person name="Matheny P.B."/>
            <person name="Labbe J."/>
            <person name="Martin F."/>
        </authorList>
    </citation>
    <scope>NUCLEOTIDE SEQUENCE</scope>
    <source>
        <strain evidence="1">HHB10654</strain>
    </source>
</reference>
<name>A0ACB8SQ62_9AGAM</name>
<dbReference type="Proteomes" id="UP000814140">
    <property type="component" value="Unassembled WGS sequence"/>
</dbReference>
<accession>A0ACB8SQ62</accession>
<proteinExistence type="predicted"/>
<organism evidence="1 2">
    <name type="scientific">Artomyces pyxidatus</name>
    <dbReference type="NCBI Taxonomy" id="48021"/>
    <lineage>
        <taxon>Eukaryota</taxon>
        <taxon>Fungi</taxon>
        <taxon>Dikarya</taxon>
        <taxon>Basidiomycota</taxon>
        <taxon>Agaricomycotina</taxon>
        <taxon>Agaricomycetes</taxon>
        <taxon>Russulales</taxon>
        <taxon>Auriscalpiaceae</taxon>
        <taxon>Artomyces</taxon>
    </lineage>
</organism>
<reference evidence="1" key="2">
    <citation type="journal article" date="2022" name="New Phytol.">
        <title>Evolutionary transition to the ectomycorrhizal habit in the genomes of a hyperdiverse lineage of mushroom-forming fungi.</title>
        <authorList>
            <person name="Looney B."/>
            <person name="Miyauchi S."/>
            <person name="Morin E."/>
            <person name="Drula E."/>
            <person name="Courty P.E."/>
            <person name="Kohler A."/>
            <person name="Kuo A."/>
            <person name="LaButti K."/>
            <person name="Pangilinan J."/>
            <person name="Lipzen A."/>
            <person name="Riley R."/>
            <person name="Andreopoulos W."/>
            <person name="He G."/>
            <person name="Johnson J."/>
            <person name="Nolan M."/>
            <person name="Tritt A."/>
            <person name="Barry K.W."/>
            <person name="Grigoriev I.V."/>
            <person name="Nagy L.G."/>
            <person name="Hibbett D."/>
            <person name="Henrissat B."/>
            <person name="Matheny P.B."/>
            <person name="Labbe J."/>
            <person name="Martin F.M."/>
        </authorList>
    </citation>
    <scope>NUCLEOTIDE SEQUENCE</scope>
    <source>
        <strain evidence="1">HHB10654</strain>
    </source>
</reference>
<gene>
    <name evidence="1" type="ORF">BV25DRAFT_1308963</name>
</gene>